<evidence type="ECO:0008006" key="2">
    <source>
        <dbReference type="Google" id="ProtNLM"/>
    </source>
</evidence>
<evidence type="ECO:0000313" key="1">
    <source>
        <dbReference type="EMBL" id="KKK97491.1"/>
    </source>
</evidence>
<dbReference type="EMBL" id="LAZR01046028">
    <property type="protein sequence ID" value="KKK97491.1"/>
    <property type="molecule type" value="Genomic_DNA"/>
</dbReference>
<dbReference type="SUPFAM" id="SSF53335">
    <property type="entry name" value="S-adenosyl-L-methionine-dependent methyltransferases"/>
    <property type="match status" value="1"/>
</dbReference>
<comment type="caution">
    <text evidence="1">The sequence shown here is derived from an EMBL/GenBank/DDBJ whole genome shotgun (WGS) entry which is preliminary data.</text>
</comment>
<feature type="non-terminal residue" evidence="1">
    <location>
        <position position="1"/>
    </location>
</feature>
<protein>
    <recommendedName>
        <fullName evidence="2">O-methyltransferase domain-containing protein</fullName>
    </recommendedName>
</protein>
<name>A0A0F9CLI7_9ZZZZ</name>
<dbReference type="AlphaFoldDB" id="A0A0F9CLI7"/>
<proteinExistence type="predicted"/>
<dbReference type="Gene3D" id="3.40.50.150">
    <property type="entry name" value="Vaccinia Virus protein VP39"/>
    <property type="match status" value="1"/>
</dbReference>
<reference evidence="1" key="1">
    <citation type="journal article" date="2015" name="Nature">
        <title>Complex archaea that bridge the gap between prokaryotes and eukaryotes.</title>
        <authorList>
            <person name="Spang A."/>
            <person name="Saw J.H."/>
            <person name="Jorgensen S.L."/>
            <person name="Zaremba-Niedzwiedzka K."/>
            <person name="Martijn J."/>
            <person name="Lind A.E."/>
            <person name="van Eijk R."/>
            <person name="Schleper C."/>
            <person name="Guy L."/>
            <person name="Ettema T.J."/>
        </authorList>
    </citation>
    <scope>NUCLEOTIDE SEQUENCE</scope>
</reference>
<dbReference type="InterPro" id="IPR029063">
    <property type="entry name" value="SAM-dependent_MTases_sf"/>
</dbReference>
<accession>A0A0F9CLI7</accession>
<gene>
    <name evidence="1" type="ORF">LCGC14_2652210</name>
</gene>
<organism evidence="1">
    <name type="scientific">marine sediment metagenome</name>
    <dbReference type="NCBI Taxonomy" id="412755"/>
    <lineage>
        <taxon>unclassified sequences</taxon>
        <taxon>metagenomes</taxon>
        <taxon>ecological metagenomes</taxon>
    </lineage>
</organism>
<sequence>DLVLIALLVHHFDDGTNRRLARRVARALRPGGVFVIQDVFRPRSPEEAGQLGALLDLYFAVTSKAGTWSVEEMADWQREADLVPQEPIRFLSAPGTGQQVAVKPAA</sequence>